<dbReference type="PROSITE" id="PS51257">
    <property type="entry name" value="PROKAR_LIPOPROTEIN"/>
    <property type="match status" value="1"/>
</dbReference>
<proteinExistence type="predicted"/>
<dbReference type="Proteomes" id="UP000509421">
    <property type="component" value="Chromosome"/>
</dbReference>
<feature type="transmembrane region" description="Helical" evidence="1">
    <location>
        <begin position="91"/>
        <end position="110"/>
    </location>
</feature>
<dbReference type="RefSeq" id="WP_176610372.1">
    <property type="nucleotide sequence ID" value="NZ_CP056117.1"/>
</dbReference>
<accession>A0A7H8UH36</accession>
<keyword evidence="1" id="KW-1133">Transmembrane helix</keyword>
<protein>
    <submittedName>
        <fullName evidence="2">Transporter</fullName>
    </submittedName>
</protein>
<feature type="transmembrane region" description="Helical" evidence="1">
    <location>
        <begin position="7"/>
        <end position="31"/>
    </location>
</feature>
<keyword evidence="1" id="KW-0812">Transmembrane</keyword>
<gene>
    <name evidence="2" type="ORF">HWQ14_16750</name>
</gene>
<reference evidence="2 3" key="1">
    <citation type="submission" date="2020-06" db="EMBL/GenBank/DDBJ databases">
        <title>Long-read sequencing of DSM26481-BlokeschLab.</title>
        <authorList>
            <person name="Blokesch M."/>
        </authorList>
    </citation>
    <scope>NUCLEOTIDE SEQUENCE [LARGE SCALE GENOMIC DNA]</scope>
    <source>
        <strain evidence="2 3">DSM 26481</strain>
    </source>
</reference>
<sequence>MIVLKSFLFFAGAAAACALGVLCLWVDMHFFGHDIPELSMTEIMQETVLAAIVFLHFRLARLYVPMRYCNILVGGFFLSMLIRELDALFDLISHGSWVWFALITALASLIRPLMHYRETLDQLAKYTQSPWYGILLSGLLCVLVFSRLFGMQELWHAILEHGYIRVVKNAVEEGSETFGYMLCLGASLGYYATFRQREGRK</sequence>
<name>A0A7H8UH36_ENTCL</name>
<dbReference type="AlphaFoldDB" id="A0A7H8UH36"/>
<evidence type="ECO:0000256" key="1">
    <source>
        <dbReference type="SAM" id="Phobius"/>
    </source>
</evidence>
<dbReference type="EMBL" id="CP056117">
    <property type="protein sequence ID" value="QKZ99198.1"/>
    <property type="molecule type" value="Genomic_DNA"/>
</dbReference>
<organism evidence="2 3">
    <name type="scientific">Enterobacter cloacae</name>
    <dbReference type="NCBI Taxonomy" id="550"/>
    <lineage>
        <taxon>Bacteria</taxon>
        <taxon>Pseudomonadati</taxon>
        <taxon>Pseudomonadota</taxon>
        <taxon>Gammaproteobacteria</taxon>
        <taxon>Enterobacterales</taxon>
        <taxon>Enterobacteriaceae</taxon>
        <taxon>Enterobacter</taxon>
        <taxon>Enterobacter cloacae complex</taxon>
    </lineage>
</organism>
<evidence type="ECO:0000313" key="3">
    <source>
        <dbReference type="Proteomes" id="UP000509421"/>
    </source>
</evidence>
<feature type="transmembrane region" description="Helical" evidence="1">
    <location>
        <begin position="67"/>
        <end position="85"/>
    </location>
</feature>
<feature type="transmembrane region" description="Helical" evidence="1">
    <location>
        <begin position="131"/>
        <end position="149"/>
    </location>
</feature>
<keyword evidence="1" id="KW-0472">Membrane</keyword>
<evidence type="ECO:0000313" key="2">
    <source>
        <dbReference type="EMBL" id="QKZ99198.1"/>
    </source>
</evidence>